<gene>
    <name evidence="1" type="ORF">WJX73_004620</name>
</gene>
<dbReference type="Pfam" id="PF19527">
    <property type="entry name" value="DUF6055"/>
    <property type="match status" value="1"/>
</dbReference>
<dbReference type="EMBL" id="JALJOQ010000039">
    <property type="protein sequence ID" value="KAK9806009.1"/>
    <property type="molecule type" value="Genomic_DNA"/>
</dbReference>
<comment type="caution">
    <text evidence="1">The sequence shown here is derived from an EMBL/GenBank/DDBJ whole genome shotgun (WGS) entry which is preliminary data.</text>
</comment>
<sequence length="264" mass="30594">MQSRETHSNLALHGQQESARFCVKWGSQGSFSHQQAAAFLNQVEAYWDVMTGPLGFNQSRGWQKEKRGTHKANIYIVGTGLPHPGEGCYLGCDPEGIHYVSTSQDFPTLSHELGHLAEMGTYGFINHPKVGWTWESCSQWMLYYFHNDKPPGILHWLNQHHRPLDDFECRYDSWLFFHYLQNRDDADGSLRPTDRQLCWFGFHALDLRPWLPACQDQGQSRVAISASTAPYSRDWRIAFVRVQSDGRVQRWSEGWLGERREYEA</sequence>
<protein>
    <submittedName>
        <fullName evidence="1">Uncharacterized protein</fullName>
    </submittedName>
</protein>
<keyword evidence="2" id="KW-1185">Reference proteome</keyword>
<dbReference type="AlphaFoldDB" id="A0AAW1PDX5"/>
<reference evidence="1 2" key="1">
    <citation type="journal article" date="2024" name="Nat. Commun.">
        <title>Phylogenomics reveals the evolutionary origins of lichenization in chlorophyte algae.</title>
        <authorList>
            <person name="Puginier C."/>
            <person name="Libourel C."/>
            <person name="Otte J."/>
            <person name="Skaloud P."/>
            <person name="Haon M."/>
            <person name="Grisel S."/>
            <person name="Petersen M."/>
            <person name="Berrin J.G."/>
            <person name="Delaux P.M."/>
            <person name="Dal Grande F."/>
            <person name="Keller J."/>
        </authorList>
    </citation>
    <scope>NUCLEOTIDE SEQUENCE [LARGE SCALE GENOMIC DNA]</scope>
    <source>
        <strain evidence="1 2">SAG 2036</strain>
    </source>
</reference>
<dbReference type="InterPro" id="IPR045690">
    <property type="entry name" value="DUF6055"/>
</dbReference>
<organism evidence="1 2">
    <name type="scientific">Symbiochloris irregularis</name>
    <dbReference type="NCBI Taxonomy" id="706552"/>
    <lineage>
        <taxon>Eukaryota</taxon>
        <taxon>Viridiplantae</taxon>
        <taxon>Chlorophyta</taxon>
        <taxon>core chlorophytes</taxon>
        <taxon>Trebouxiophyceae</taxon>
        <taxon>Trebouxiales</taxon>
        <taxon>Trebouxiaceae</taxon>
        <taxon>Symbiochloris</taxon>
    </lineage>
</organism>
<evidence type="ECO:0000313" key="1">
    <source>
        <dbReference type="EMBL" id="KAK9806009.1"/>
    </source>
</evidence>
<proteinExistence type="predicted"/>
<evidence type="ECO:0000313" key="2">
    <source>
        <dbReference type="Proteomes" id="UP001465755"/>
    </source>
</evidence>
<dbReference type="Proteomes" id="UP001465755">
    <property type="component" value="Unassembled WGS sequence"/>
</dbReference>
<accession>A0AAW1PDX5</accession>
<name>A0AAW1PDX5_9CHLO</name>